<sequence length="162" mass="18220">MRPQPGEPRLQLLPWGDHLRLSTLIRPVDANDRSHDHLCCKFQGDLESRMHLSGGLQLEICEPDLNARSGAGGQEESCEVSRAVSYGEHPVVVDVKFRLLVCWISFELDESKLAFETIPHRCGMCVPRLFDQDVKFRISAVVHFDGTAWPSAIRAESRVVVV</sequence>
<dbReference type="EMBL" id="LT882677">
    <property type="protein sequence ID" value="SMY21834.1"/>
    <property type="molecule type" value="Genomic_DNA"/>
</dbReference>
<name>A0A1Y6LBL1_ZYMTR</name>
<evidence type="ECO:0000313" key="1">
    <source>
        <dbReference type="EMBL" id="SMY21834.1"/>
    </source>
</evidence>
<proteinExistence type="predicted"/>
<accession>A0A1Y6LBL1</accession>
<dbReference type="Proteomes" id="UP000215453">
    <property type="component" value="Chromosome 2"/>
</dbReference>
<dbReference type="AlphaFoldDB" id="A0A1Y6LBL1"/>
<gene>
    <name evidence="1" type="ORF">ZT1A5_G3272</name>
</gene>
<evidence type="ECO:0000313" key="2">
    <source>
        <dbReference type="Proteomes" id="UP000215453"/>
    </source>
</evidence>
<protein>
    <submittedName>
        <fullName evidence="1">Uncharacterized protein</fullName>
    </submittedName>
</protein>
<organism evidence="1 2">
    <name type="scientific">Zymoseptoria tritici ST99CH_1A5</name>
    <dbReference type="NCBI Taxonomy" id="1276529"/>
    <lineage>
        <taxon>Eukaryota</taxon>
        <taxon>Fungi</taxon>
        <taxon>Dikarya</taxon>
        <taxon>Ascomycota</taxon>
        <taxon>Pezizomycotina</taxon>
        <taxon>Dothideomycetes</taxon>
        <taxon>Dothideomycetidae</taxon>
        <taxon>Mycosphaerellales</taxon>
        <taxon>Mycosphaerellaceae</taxon>
        <taxon>Zymoseptoria</taxon>
    </lineage>
</organism>
<reference evidence="1 2" key="1">
    <citation type="submission" date="2016-10" db="EMBL/GenBank/DDBJ databases">
        <authorList>
            <person name="Varghese N."/>
        </authorList>
    </citation>
    <scope>NUCLEOTIDE SEQUENCE [LARGE SCALE GENOMIC DNA]</scope>
</reference>